<name>A0A6B0RB67_9CETA</name>
<feature type="compositionally biased region" description="Basic and acidic residues" evidence="3">
    <location>
        <begin position="457"/>
        <end position="478"/>
    </location>
</feature>
<dbReference type="SUPFAM" id="SSF143113">
    <property type="entry name" value="NAP-like"/>
    <property type="match status" value="1"/>
</dbReference>
<reference evidence="4" key="1">
    <citation type="submission" date="2019-10" db="EMBL/GenBank/DDBJ databases">
        <title>The sequence and de novo assembly of the wild yak genome.</title>
        <authorList>
            <person name="Liu Y."/>
        </authorList>
    </citation>
    <scope>NUCLEOTIDE SEQUENCE [LARGE SCALE GENOMIC DNA]</scope>
    <source>
        <strain evidence="4">WY2019</strain>
    </source>
</reference>
<dbReference type="Pfam" id="PF00956">
    <property type="entry name" value="NAP"/>
    <property type="match status" value="1"/>
</dbReference>
<evidence type="ECO:0000256" key="3">
    <source>
        <dbReference type="SAM" id="MobiDB-lite"/>
    </source>
</evidence>
<dbReference type="AlphaFoldDB" id="A0A6B0RB67"/>
<proteinExistence type="inferred from homology"/>
<dbReference type="GO" id="GO:0005634">
    <property type="term" value="C:nucleus"/>
    <property type="evidence" value="ECO:0007669"/>
    <property type="project" value="InterPro"/>
</dbReference>
<keyword evidence="5" id="KW-1185">Reference proteome</keyword>
<dbReference type="Proteomes" id="UP000322234">
    <property type="component" value="Unassembled WGS sequence"/>
</dbReference>
<feature type="region of interest" description="Disordered" evidence="3">
    <location>
        <begin position="21"/>
        <end position="58"/>
    </location>
</feature>
<dbReference type="PANTHER" id="PTHR11875">
    <property type="entry name" value="TESTIS-SPECIFIC Y-ENCODED PROTEIN"/>
    <property type="match status" value="1"/>
</dbReference>
<dbReference type="InterPro" id="IPR037231">
    <property type="entry name" value="NAP-like_sf"/>
</dbReference>
<dbReference type="GO" id="GO:0006334">
    <property type="term" value="P:nucleosome assembly"/>
    <property type="evidence" value="ECO:0007669"/>
    <property type="project" value="InterPro"/>
</dbReference>
<evidence type="ECO:0000313" key="4">
    <source>
        <dbReference type="EMBL" id="MXQ86522.1"/>
    </source>
</evidence>
<gene>
    <name evidence="4" type="ORF">E5288_WYG009362</name>
</gene>
<organism evidence="4 5">
    <name type="scientific">Bos mutus</name>
    <name type="common">wild yak</name>
    <dbReference type="NCBI Taxonomy" id="72004"/>
    <lineage>
        <taxon>Eukaryota</taxon>
        <taxon>Metazoa</taxon>
        <taxon>Chordata</taxon>
        <taxon>Craniata</taxon>
        <taxon>Vertebrata</taxon>
        <taxon>Euteleostomi</taxon>
        <taxon>Mammalia</taxon>
        <taxon>Eutheria</taxon>
        <taxon>Laurasiatheria</taxon>
        <taxon>Artiodactyla</taxon>
        <taxon>Ruminantia</taxon>
        <taxon>Pecora</taxon>
        <taxon>Bovidae</taxon>
        <taxon>Bovinae</taxon>
        <taxon>Bos</taxon>
    </lineage>
</organism>
<feature type="region of interest" description="Disordered" evidence="3">
    <location>
        <begin position="447"/>
        <end position="478"/>
    </location>
</feature>
<dbReference type="InterPro" id="IPR002164">
    <property type="entry name" value="NAP_family"/>
</dbReference>
<feature type="compositionally biased region" description="Basic and acidic residues" evidence="3">
    <location>
        <begin position="28"/>
        <end position="49"/>
    </location>
</feature>
<comment type="caution">
    <text evidence="4">The sequence shown here is derived from an EMBL/GenBank/DDBJ whole genome shotgun (WGS) entry which is preliminary data.</text>
</comment>
<evidence type="ECO:0000256" key="1">
    <source>
        <dbReference type="ARBA" id="ARBA00009947"/>
    </source>
</evidence>
<accession>A0A6B0RB67</accession>
<evidence type="ECO:0000313" key="5">
    <source>
        <dbReference type="Proteomes" id="UP000322234"/>
    </source>
</evidence>
<dbReference type="FunFam" id="1.20.5.1500:FF:000001">
    <property type="entry name" value="Nucleosome assembly protein 1-like 1"/>
    <property type="match status" value="1"/>
</dbReference>
<feature type="compositionally biased region" description="Acidic residues" evidence="3">
    <location>
        <begin position="447"/>
        <end position="456"/>
    </location>
</feature>
<sequence length="499" mass="56829">MHPLCLAFTLPEKKCTECTQPEEDCADREDKDTYSSKDDQEKNKPREGKGTTGQNYMADTKVSPAAEAEMEKEGHPMASKFQHALHFQLCIKTNCSFCDSYSGGMSNITGFVQDLIKQECVGQILTAMTRCEFNWSHINIPAIVTQSENIPVTLRKEPKKTRITNQEGSSSQNMKLIIVAHSISSLLTFFEYEELLSLQSSTVKYFNFPLFPSKMSKKHTSSSAAAPFLVHSLLPKSEPTVRELYTVASCFEFLFANCHPSIKVISQTLQGANIHINAPFRVAALLPYDSLICPGCFAKHKCQNFAEDCRTQGASAQNRAYTFPSVKCEKQSVRIVSISEHFYGDKKKKGKKIRKMICICSAARLPTLATDIWHLYNMAHIDNLPRVVKRRVNAFKSLQVKCAQIEAKFYEEVHDLERKYAVLYQPLFDKRFAIINAIYEPTEEECEWKPDEEDEISKELKEKAKIEDEKKDEEKEDPKGLPEFWLTVFKNVDLLSDMV</sequence>
<evidence type="ECO:0000256" key="2">
    <source>
        <dbReference type="RuleBase" id="RU003876"/>
    </source>
</evidence>
<dbReference type="EMBL" id="VBQZ03000033">
    <property type="protein sequence ID" value="MXQ86522.1"/>
    <property type="molecule type" value="Genomic_DNA"/>
</dbReference>
<dbReference type="Gene3D" id="1.20.5.1500">
    <property type="match status" value="1"/>
</dbReference>
<protein>
    <submittedName>
        <fullName evidence="4">Uncharacterized protein</fullName>
    </submittedName>
</protein>
<comment type="similarity">
    <text evidence="1 2">Belongs to the nucleosome assembly protein (NAP) family.</text>
</comment>